<gene>
    <name evidence="1" type="ORF">DFP86_106130</name>
</gene>
<comment type="caution">
    <text evidence="1">The sequence shown here is derived from an EMBL/GenBank/DDBJ whole genome shotgun (WGS) entry which is preliminary data.</text>
</comment>
<accession>A0A4R7B5N7</accession>
<dbReference type="EMBL" id="SNZP01000006">
    <property type="protein sequence ID" value="TDR79990.1"/>
    <property type="molecule type" value="Genomic_DNA"/>
</dbReference>
<dbReference type="AlphaFoldDB" id="A0A4R7B5N7"/>
<evidence type="ECO:0008006" key="3">
    <source>
        <dbReference type="Google" id="ProtNLM"/>
    </source>
</evidence>
<organism evidence="1 2">
    <name type="scientific">Paludibacterium purpuratum</name>
    <dbReference type="NCBI Taxonomy" id="1144873"/>
    <lineage>
        <taxon>Bacteria</taxon>
        <taxon>Pseudomonadati</taxon>
        <taxon>Pseudomonadota</taxon>
        <taxon>Betaproteobacteria</taxon>
        <taxon>Neisseriales</taxon>
        <taxon>Chromobacteriaceae</taxon>
        <taxon>Paludibacterium</taxon>
    </lineage>
</organism>
<reference evidence="1 2" key="1">
    <citation type="submission" date="2019-03" db="EMBL/GenBank/DDBJ databases">
        <title>Genomic Encyclopedia of Type Strains, Phase III (KMG-III): the genomes of soil and plant-associated and newly described type strains.</title>
        <authorList>
            <person name="Whitman W."/>
        </authorList>
    </citation>
    <scope>NUCLEOTIDE SEQUENCE [LARGE SCALE GENOMIC DNA]</scope>
    <source>
        <strain evidence="1 2">CECT 8976</strain>
    </source>
</reference>
<dbReference type="RefSeq" id="WP_133680267.1">
    <property type="nucleotide sequence ID" value="NZ_SNZP01000006.1"/>
</dbReference>
<evidence type="ECO:0000313" key="2">
    <source>
        <dbReference type="Proteomes" id="UP000295611"/>
    </source>
</evidence>
<evidence type="ECO:0000313" key="1">
    <source>
        <dbReference type="EMBL" id="TDR79990.1"/>
    </source>
</evidence>
<proteinExistence type="predicted"/>
<protein>
    <recommendedName>
        <fullName evidence="3">C1q domain-containing protein</fullName>
    </recommendedName>
</protein>
<dbReference type="Proteomes" id="UP000295611">
    <property type="component" value="Unassembled WGS sequence"/>
</dbReference>
<keyword evidence="2" id="KW-1185">Reference proteome</keyword>
<sequence length="172" mass="17949">MATIVTGSGVSTPQLNVSGTATFGSTPNVTTPQSMVQLNTANGYGSTNVMIRRFSNMQVNQGTDISYIDSTVNGASFSINTAGVYSISYTDQFSGTNANMGLSLNSSQLTTPIYLLNAANMLAANTVYSTNTPMSCGWTGWLPVGAVIRAHNNGAVSGTFTQCCQFTIARVA</sequence>
<name>A0A4R7B5N7_9NEIS</name>